<dbReference type="InterPro" id="IPR043502">
    <property type="entry name" value="DNA/RNA_pol_sf"/>
</dbReference>
<proteinExistence type="predicted"/>
<evidence type="ECO:0000313" key="9">
    <source>
        <dbReference type="WBParaSite" id="SVE_0215300.1"/>
    </source>
</evidence>
<name>A0A0K0F041_STRVS</name>
<evidence type="ECO:0000259" key="7">
    <source>
        <dbReference type="Pfam" id="PF17917"/>
    </source>
</evidence>
<evidence type="ECO:0000256" key="3">
    <source>
        <dbReference type="ARBA" id="ARBA00022722"/>
    </source>
</evidence>
<keyword evidence="3" id="KW-0540">Nuclease</keyword>
<keyword evidence="1" id="KW-0808">Transferase</keyword>
<dbReference type="GO" id="GO:0003964">
    <property type="term" value="F:RNA-directed DNA polymerase activity"/>
    <property type="evidence" value="ECO:0007669"/>
    <property type="project" value="UniProtKB-KW"/>
</dbReference>
<keyword evidence="5" id="KW-0378">Hydrolase</keyword>
<dbReference type="AlphaFoldDB" id="A0A0K0F041"/>
<organism evidence="8 9">
    <name type="scientific">Strongyloides venezuelensis</name>
    <name type="common">Threadworm</name>
    <dbReference type="NCBI Taxonomy" id="75913"/>
    <lineage>
        <taxon>Eukaryota</taxon>
        <taxon>Metazoa</taxon>
        <taxon>Ecdysozoa</taxon>
        <taxon>Nematoda</taxon>
        <taxon>Chromadorea</taxon>
        <taxon>Rhabditida</taxon>
        <taxon>Tylenchina</taxon>
        <taxon>Panagrolaimomorpha</taxon>
        <taxon>Strongyloidoidea</taxon>
        <taxon>Strongyloididae</taxon>
        <taxon>Strongyloides</taxon>
    </lineage>
</organism>
<dbReference type="WBParaSite" id="SVE_0215300.1">
    <property type="protein sequence ID" value="SVE_0215300.1"/>
    <property type="gene ID" value="SVE_0215300"/>
</dbReference>
<evidence type="ECO:0000256" key="6">
    <source>
        <dbReference type="ARBA" id="ARBA00022918"/>
    </source>
</evidence>
<keyword evidence="8" id="KW-1185">Reference proteome</keyword>
<evidence type="ECO:0000256" key="4">
    <source>
        <dbReference type="ARBA" id="ARBA00022759"/>
    </source>
</evidence>
<dbReference type="SUPFAM" id="SSF56672">
    <property type="entry name" value="DNA/RNA polymerases"/>
    <property type="match status" value="1"/>
</dbReference>
<dbReference type="InterPro" id="IPR041373">
    <property type="entry name" value="RT_RNaseH"/>
</dbReference>
<protein>
    <submittedName>
        <fullName evidence="9">RT_RNaseH domain-containing protein</fullName>
    </submittedName>
</protein>
<sequence length="192" mass="22085">MEDLVLPVRKKFDGNLHAIIVYLDNILVLSITDQDGHKPYHEVVNLIHSNSPIQLRDHSKKAFMKVNAPQLCIGAILLQESDNSENKEVLFRKKYLPICYYSEMLSSTKKARATTYLELYTIKKALIFFSPLISQEELTVYYDHELLEKVLKHNVTPRYVDLTDAIALFSIKIHLIIEKNNSLSNVLPNVCV</sequence>
<dbReference type="GO" id="GO:0016787">
    <property type="term" value="F:hydrolase activity"/>
    <property type="evidence" value="ECO:0007669"/>
    <property type="project" value="UniProtKB-KW"/>
</dbReference>
<keyword evidence="4" id="KW-0255">Endonuclease</keyword>
<evidence type="ECO:0000256" key="5">
    <source>
        <dbReference type="ARBA" id="ARBA00022801"/>
    </source>
</evidence>
<evidence type="ECO:0000256" key="2">
    <source>
        <dbReference type="ARBA" id="ARBA00022695"/>
    </source>
</evidence>
<feature type="domain" description="Reverse transcriptase RNase H-like" evidence="7">
    <location>
        <begin position="57"/>
        <end position="159"/>
    </location>
</feature>
<reference evidence="9" key="2">
    <citation type="submission" date="2015-08" db="UniProtKB">
        <authorList>
            <consortium name="WormBaseParasite"/>
        </authorList>
    </citation>
    <scope>IDENTIFICATION</scope>
</reference>
<evidence type="ECO:0000256" key="1">
    <source>
        <dbReference type="ARBA" id="ARBA00022679"/>
    </source>
</evidence>
<dbReference type="Pfam" id="PF17917">
    <property type="entry name" value="RT_RNaseH"/>
    <property type="match status" value="1"/>
</dbReference>
<keyword evidence="2" id="KW-0548">Nucleotidyltransferase</keyword>
<accession>A0A0K0F041</accession>
<dbReference type="GO" id="GO:0004519">
    <property type="term" value="F:endonuclease activity"/>
    <property type="evidence" value="ECO:0007669"/>
    <property type="project" value="UniProtKB-KW"/>
</dbReference>
<keyword evidence="6" id="KW-0695">RNA-directed DNA polymerase</keyword>
<evidence type="ECO:0000313" key="8">
    <source>
        <dbReference type="Proteomes" id="UP000035680"/>
    </source>
</evidence>
<reference evidence="8" key="1">
    <citation type="submission" date="2014-07" db="EMBL/GenBank/DDBJ databases">
        <authorList>
            <person name="Martin A.A"/>
            <person name="De Silva N."/>
        </authorList>
    </citation>
    <scope>NUCLEOTIDE SEQUENCE</scope>
</reference>
<dbReference type="Proteomes" id="UP000035680">
    <property type="component" value="Unassembled WGS sequence"/>
</dbReference>